<protein>
    <submittedName>
        <fullName evidence="1">Glycosyltransferase involved in cell wall biosynthesis</fullName>
    </submittedName>
</protein>
<accession>A0A7Y9GEB7</accession>
<dbReference type="CDD" id="cd03801">
    <property type="entry name" value="GT4_PimA-like"/>
    <property type="match status" value="1"/>
</dbReference>
<name>A0A7Y9GEB7_9ACTN</name>
<keyword evidence="1" id="KW-0808">Transferase</keyword>
<dbReference type="Proteomes" id="UP000591272">
    <property type="component" value="Unassembled WGS sequence"/>
</dbReference>
<comment type="caution">
    <text evidence="1">The sequence shown here is derived from an EMBL/GenBank/DDBJ whole genome shotgun (WGS) entry which is preliminary data.</text>
</comment>
<keyword evidence="2" id="KW-1185">Reference proteome</keyword>
<dbReference type="EMBL" id="JACCBT010000001">
    <property type="protein sequence ID" value="NYE14911.1"/>
    <property type="molecule type" value="Genomic_DNA"/>
</dbReference>
<dbReference type="PANTHER" id="PTHR12526:SF635">
    <property type="entry name" value="GLYCOSYL TRANSFERASE GROUP 1"/>
    <property type="match status" value="1"/>
</dbReference>
<sequence>MLVVADEWFPARGGLSALNRYLCRALASAGVDVFCLVPGLTDDERRDMEDAGVRPIIALRAPGMTEREALVRRPVLPDGVEPDLVVGHGRVTGPVAKALAEDLFGGTPRLHLVHMSPEEIEWHKLDGDSEAGTRATERTAIELGLAAGAAAVVPVGPRLYEWIVRDLDDGITPVVPLDPGFDQVGPDERAVPKGERRPLIMIMGRMDDARLKGVELAARAVGHARRYAPDADDWELLVRGTPAETEAETRKKVVGWIGHRTARVMVQAFDPDIDAVRRDLRRASLLLMPSLVEGYGLVGHEAITMGTPALVSEHSGLGMLLTELAPRESRSIVVPVRDTPKDAAVWGHRIAAELRDRPAAFARATALRRHLAARWTWADAVERILSAL</sequence>
<dbReference type="PANTHER" id="PTHR12526">
    <property type="entry name" value="GLYCOSYLTRANSFERASE"/>
    <property type="match status" value="1"/>
</dbReference>
<evidence type="ECO:0000313" key="1">
    <source>
        <dbReference type="EMBL" id="NYE14911.1"/>
    </source>
</evidence>
<reference evidence="1 2" key="1">
    <citation type="submission" date="2020-07" db="EMBL/GenBank/DDBJ databases">
        <title>Sequencing the genomes of 1000 actinobacteria strains.</title>
        <authorList>
            <person name="Klenk H.-P."/>
        </authorList>
    </citation>
    <scope>NUCLEOTIDE SEQUENCE [LARGE SCALE GENOMIC DNA]</scope>
    <source>
        <strain evidence="1 2">DSM 43461</strain>
    </source>
</reference>
<dbReference type="RefSeq" id="WP_179835700.1">
    <property type="nucleotide sequence ID" value="NZ_BMRD01000031.1"/>
</dbReference>
<dbReference type="AlphaFoldDB" id="A0A7Y9GEB7"/>
<gene>
    <name evidence="1" type="ORF">BJ999_005207</name>
</gene>
<organism evidence="1 2">
    <name type="scientific">Actinomadura citrea</name>
    <dbReference type="NCBI Taxonomy" id="46158"/>
    <lineage>
        <taxon>Bacteria</taxon>
        <taxon>Bacillati</taxon>
        <taxon>Actinomycetota</taxon>
        <taxon>Actinomycetes</taxon>
        <taxon>Streptosporangiales</taxon>
        <taxon>Thermomonosporaceae</taxon>
        <taxon>Actinomadura</taxon>
    </lineage>
</organism>
<evidence type="ECO:0000313" key="2">
    <source>
        <dbReference type="Proteomes" id="UP000591272"/>
    </source>
</evidence>
<proteinExistence type="predicted"/>
<dbReference type="GO" id="GO:0016757">
    <property type="term" value="F:glycosyltransferase activity"/>
    <property type="evidence" value="ECO:0007669"/>
    <property type="project" value="TreeGrafter"/>
</dbReference>
<dbReference type="Pfam" id="PF20706">
    <property type="entry name" value="GT4-conflict"/>
    <property type="match status" value="1"/>
</dbReference>
<dbReference type="Gene3D" id="3.40.50.2000">
    <property type="entry name" value="Glycogen Phosphorylase B"/>
    <property type="match status" value="2"/>
</dbReference>
<dbReference type="SUPFAM" id="SSF53756">
    <property type="entry name" value="UDP-Glycosyltransferase/glycogen phosphorylase"/>
    <property type="match status" value="1"/>
</dbReference>